<evidence type="ECO:0000313" key="2">
    <source>
        <dbReference type="Proteomes" id="UP000789901"/>
    </source>
</evidence>
<reference evidence="1 2" key="1">
    <citation type="submission" date="2021-06" db="EMBL/GenBank/DDBJ databases">
        <authorList>
            <person name="Kallberg Y."/>
            <person name="Tangrot J."/>
            <person name="Rosling A."/>
        </authorList>
    </citation>
    <scope>NUCLEOTIDE SEQUENCE [LARGE SCALE GENOMIC DNA]</scope>
    <source>
        <strain evidence="1 2">120-4 pot B 10/14</strain>
    </source>
</reference>
<accession>A0ABN7VWU1</accession>
<gene>
    <name evidence="1" type="ORF">GMARGA_LOCUS23610</name>
</gene>
<evidence type="ECO:0000313" key="1">
    <source>
        <dbReference type="EMBL" id="CAG8803264.1"/>
    </source>
</evidence>
<sequence>QLTNSKDQKWTIVTQSSFKDVDNDIMEGYSHQAKKYLNIMDVDDYQIICYQKERFFDDYVKSKGISGDEMDLFLCFMNFKTEAFRKTLINNNYKDWQNKYTRYFQETLINNNYKD</sequence>
<name>A0ABN7VWU1_GIGMA</name>
<keyword evidence="2" id="KW-1185">Reference proteome</keyword>
<proteinExistence type="predicted"/>
<protein>
    <submittedName>
        <fullName evidence="1">40270_t:CDS:1</fullName>
    </submittedName>
</protein>
<comment type="caution">
    <text evidence="1">The sequence shown here is derived from an EMBL/GenBank/DDBJ whole genome shotgun (WGS) entry which is preliminary data.</text>
</comment>
<feature type="non-terminal residue" evidence="1">
    <location>
        <position position="1"/>
    </location>
</feature>
<dbReference type="Proteomes" id="UP000789901">
    <property type="component" value="Unassembled WGS sequence"/>
</dbReference>
<dbReference type="EMBL" id="CAJVQB010024068">
    <property type="protein sequence ID" value="CAG8803264.1"/>
    <property type="molecule type" value="Genomic_DNA"/>
</dbReference>
<organism evidence="1 2">
    <name type="scientific">Gigaspora margarita</name>
    <dbReference type="NCBI Taxonomy" id="4874"/>
    <lineage>
        <taxon>Eukaryota</taxon>
        <taxon>Fungi</taxon>
        <taxon>Fungi incertae sedis</taxon>
        <taxon>Mucoromycota</taxon>
        <taxon>Glomeromycotina</taxon>
        <taxon>Glomeromycetes</taxon>
        <taxon>Diversisporales</taxon>
        <taxon>Gigasporaceae</taxon>
        <taxon>Gigaspora</taxon>
    </lineage>
</organism>